<dbReference type="InterPro" id="IPR050629">
    <property type="entry name" value="STE20/SPS1-PAK"/>
</dbReference>
<evidence type="ECO:0000256" key="6">
    <source>
        <dbReference type="ARBA" id="ARBA00022840"/>
    </source>
</evidence>
<protein>
    <recommendedName>
        <fullName evidence="10">Protein kinase domain-containing protein</fullName>
    </recommendedName>
</protein>
<dbReference type="Proteomes" id="UP000325313">
    <property type="component" value="Unassembled WGS sequence"/>
</dbReference>
<evidence type="ECO:0000313" key="14">
    <source>
        <dbReference type="Proteomes" id="UP000325313"/>
    </source>
</evidence>
<dbReference type="PANTHER" id="PTHR48012:SF10">
    <property type="entry name" value="FI20177P1"/>
    <property type="match status" value="1"/>
</dbReference>
<organism evidence="12 14">
    <name type="scientific">Puccinia graminis f. sp. tritici</name>
    <dbReference type="NCBI Taxonomy" id="56615"/>
    <lineage>
        <taxon>Eukaryota</taxon>
        <taxon>Fungi</taxon>
        <taxon>Dikarya</taxon>
        <taxon>Basidiomycota</taxon>
        <taxon>Pucciniomycotina</taxon>
        <taxon>Pucciniomycetes</taxon>
        <taxon>Pucciniales</taxon>
        <taxon>Pucciniaceae</taxon>
        <taxon>Puccinia</taxon>
    </lineage>
</organism>
<dbReference type="Pfam" id="PF07714">
    <property type="entry name" value="PK_Tyr_Ser-Thr"/>
    <property type="match status" value="1"/>
</dbReference>
<dbReference type="InterPro" id="IPR001245">
    <property type="entry name" value="Ser-Thr/Tyr_kinase_cat_dom"/>
</dbReference>
<evidence type="ECO:0000256" key="8">
    <source>
        <dbReference type="ARBA" id="ARBA00048679"/>
    </source>
</evidence>
<dbReference type="SUPFAM" id="SSF56112">
    <property type="entry name" value="Protein kinase-like (PK-like)"/>
    <property type="match status" value="1"/>
</dbReference>
<comment type="caution">
    <text evidence="12">The sequence shown here is derived from an EMBL/GenBank/DDBJ whole genome shotgun (WGS) entry which is preliminary data.</text>
</comment>
<evidence type="ECO:0000313" key="12">
    <source>
        <dbReference type="EMBL" id="KAA1107973.1"/>
    </source>
</evidence>
<dbReference type="Proteomes" id="UP000324748">
    <property type="component" value="Unassembled WGS sequence"/>
</dbReference>
<comment type="catalytic activity">
    <reaction evidence="8">
        <text>L-seryl-[protein] + ATP = O-phospho-L-seryl-[protein] + ADP + H(+)</text>
        <dbReference type="Rhea" id="RHEA:17989"/>
        <dbReference type="Rhea" id="RHEA-COMP:9863"/>
        <dbReference type="Rhea" id="RHEA-COMP:11604"/>
        <dbReference type="ChEBI" id="CHEBI:15378"/>
        <dbReference type="ChEBI" id="CHEBI:29999"/>
        <dbReference type="ChEBI" id="CHEBI:30616"/>
        <dbReference type="ChEBI" id="CHEBI:83421"/>
        <dbReference type="ChEBI" id="CHEBI:456216"/>
        <dbReference type="EC" id="2.7.11.1"/>
    </reaction>
</comment>
<name>A0A5B0Q4E9_PUCGR</name>
<reference evidence="13 14" key="1">
    <citation type="submission" date="2019-05" db="EMBL/GenBank/DDBJ databases">
        <title>Emergence of the Ug99 lineage of the wheat stem rust pathogen through somatic hybridization.</title>
        <authorList>
            <person name="Li F."/>
            <person name="Upadhyaya N.M."/>
            <person name="Sperschneider J."/>
            <person name="Matny O."/>
            <person name="Nguyen-Phuc H."/>
            <person name="Mago R."/>
            <person name="Raley C."/>
            <person name="Miller M.E."/>
            <person name="Silverstein K.A.T."/>
            <person name="Henningsen E."/>
            <person name="Hirsch C.D."/>
            <person name="Visser B."/>
            <person name="Pretorius Z.A."/>
            <person name="Steffenson B.J."/>
            <person name="Schwessinger B."/>
            <person name="Dodds P.N."/>
            <person name="Figueroa M."/>
        </authorList>
    </citation>
    <scope>NUCLEOTIDE SEQUENCE [LARGE SCALE GENOMIC DNA]</scope>
    <source>
        <strain evidence="11">21-0</strain>
        <strain evidence="12 14">Ug99</strain>
    </source>
</reference>
<evidence type="ECO:0000256" key="1">
    <source>
        <dbReference type="ARBA" id="ARBA00008874"/>
    </source>
</evidence>
<evidence type="ECO:0000256" key="3">
    <source>
        <dbReference type="ARBA" id="ARBA00022679"/>
    </source>
</evidence>
<dbReference type="Gene3D" id="1.10.510.10">
    <property type="entry name" value="Transferase(Phosphotransferase) domain 1"/>
    <property type="match status" value="1"/>
</dbReference>
<dbReference type="GO" id="GO:0005737">
    <property type="term" value="C:cytoplasm"/>
    <property type="evidence" value="ECO:0007669"/>
    <property type="project" value="TreeGrafter"/>
</dbReference>
<evidence type="ECO:0000313" key="13">
    <source>
        <dbReference type="Proteomes" id="UP000324748"/>
    </source>
</evidence>
<dbReference type="PROSITE" id="PS50011">
    <property type="entry name" value="PROTEIN_KINASE_DOM"/>
    <property type="match status" value="1"/>
</dbReference>
<dbReference type="InterPro" id="IPR000719">
    <property type="entry name" value="Prot_kinase_dom"/>
</dbReference>
<comment type="catalytic activity">
    <reaction evidence="7">
        <text>L-threonyl-[protein] + ATP = O-phospho-L-threonyl-[protein] + ADP + H(+)</text>
        <dbReference type="Rhea" id="RHEA:46608"/>
        <dbReference type="Rhea" id="RHEA-COMP:11060"/>
        <dbReference type="Rhea" id="RHEA-COMP:11605"/>
        <dbReference type="ChEBI" id="CHEBI:15378"/>
        <dbReference type="ChEBI" id="CHEBI:30013"/>
        <dbReference type="ChEBI" id="CHEBI:30616"/>
        <dbReference type="ChEBI" id="CHEBI:61977"/>
        <dbReference type="ChEBI" id="CHEBI:456216"/>
        <dbReference type="EC" id="2.7.11.1"/>
    </reaction>
</comment>
<evidence type="ECO:0000256" key="9">
    <source>
        <dbReference type="SAM" id="MobiDB-lite"/>
    </source>
</evidence>
<dbReference type="EMBL" id="VDEP01000306">
    <property type="protein sequence ID" value="KAA1107973.1"/>
    <property type="molecule type" value="Genomic_DNA"/>
</dbReference>
<dbReference type="InterPro" id="IPR011009">
    <property type="entry name" value="Kinase-like_dom_sf"/>
</dbReference>
<dbReference type="AlphaFoldDB" id="A0A5B0Q4E9"/>
<evidence type="ECO:0000256" key="5">
    <source>
        <dbReference type="ARBA" id="ARBA00022777"/>
    </source>
</evidence>
<sequence>MGLKTSIKKWNQSDSSDPYSQSKNETGPVQRRIHRGHPQGTFDQLDYLRREGKLHRKLKAADVLLSSTGEVKLSDFGSSGQLAATMTKM</sequence>
<evidence type="ECO:0000259" key="10">
    <source>
        <dbReference type="PROSITE" id="PS50011"/>
    </source>
</evidence>
<dbReference type="PANTHER" id="PTHR48012">
    <property type="entry name" value="STERILE20-LIKE KINASE, ISOFORM B-RELATED"/>
    <property type="match status" value="1"/>
</dbReference>
<keyword evidence="4" id="KW-0547">Nucleotide-binding</keyword>
<proteinExistence type="inferred from homology"/>
<evidence type="ECO:0000313" key="11">
    <source>
        <dbReference type="EMBL" id="KAA1096883.1"/>
    </source>
</evidence>
<gene>
    <name evidence="12" type="primary">SPS1_4</name>
    <name evidence="11" type="synonym">SPS1_1</name>
    <name evidence="11" type="ORF">PGT21_030933</name>
    <name evidence="12" type="ORF">PGTUg99_018277</name>
</gene>
<dbReference type="EMBL" id="VSWC01000067">
    <property type="protein sequence ID" value="KAA1096883.1"/>
    <property type="molecule type" value="Genomic_DNA"/>
</dbReference>
<evidence type="ECO:0000256" key="7">
    <source>
        <dbReference type="ARBA" id="ARBA00047899"/>
    </source>
</evidence>
<feature type="domain" description="Protein kinase" evidence="10">
    <location>
        <begin position="1"/>
        <end position="89"/>
    </location>
</feature>
<feature type="region of interest" description="Disordered" evidence="9">
    <location>
        <begin position="1"/>
        <end position="43"/>
    </location>
</feature>
<keyword evidence="5" id="KW-0418">Kinase</keyword>
<evidence type="ECO:0000256" key="2">
    <source>
        <dbReference type="ARBA" id="ARBA00022527"/>
    </source>
</evidence>
<keyword evidence="6" id="KW-0067">ATP-binding</keyword>
<keyword evidence="2" id="KW-0723">Serine/threonine-protein kinase</keyword>
<dbReference type="GO" id="GO:0004674">
    <property type="term" value="F:protein serine/threonine kinase activity"/>
    <property type="evidence" value="ECO:0007669"/>
    <property type="project" value="UniProtKB-KW"/>
</dbReference>
<dbReference type="OrthoDB" id="26722at2759"/>
<evidence type="ECO:0000256" key="4">
    <source>
        <dbReference type="ARBA" id="ARBA00022741"/>
    </source>
</evidence>
<comment type="similarity">
    <text evidence="1">Belongs to the protein kinase superfamily. STE Ser/Thr protein kinase family. STE20 subfamily.</text>
</comment>
<keyword evidence="13" id="KW-1185">Reference proteome</keyword>
<keyword evidence="3" id="KW-0808">Transferase</keyword>
<feature type="compositionally biased region" description="Polar residues" evidence="9">
    <location>
        <begin position="8"/>
        <end position="27"/>
    </location>
</feature>
<dbReference type="GO" id="GO:0005524">
    <property type="term" value="F:ATP binding"/>
    <property type="evidence" value="ECO:0007669"/>
    <property type="project" value="UniProtKB-KW"/>
</dbReference>
<accession>A0A5B0Q4E9</accession>